<dbReference type="SUPFAM" id="SSF54236">
    <property type="entry name" value="Ubiquitin-like"/>
    <property type="match status" value="1"/>
</dbReference>
<evidence type="ECO:0000256" key="3">
    <source>
        <dbReference type="ARBA" id="ARBA00022989"/>
    </source>
</evidence>
<dbReference type="CDD" id="cd17119">
    <property type="entry name" value="Ubl_HERP2"/>
    <property type="match status" value="1"/>
</dbReference>
<feature type="compositionally biased region" description="Polar residues" evidence="8">
    <location>
        <begin position="87"/>
        <end position="98"/>
    </location>
</feature>
<evidence type="ECO:0000256" key="1">
    <source>
        <dbReference type="ARBA" id="ARBA00004167"/>
    </source>
</evidence>
<protein>
    <recommendedName>
        <fullName evidence="7">Homocysteine-responsive endoplasmic reticulum-resident ubiquitin-like domain member 2 protein</fullName>
    </recommendedName>
</protein>
<keyword evidence="2 9" id="KW-0812">Transmembrane</keyword>
<dbReference type="Pfam" id="PF00240">
    <property type="entry name" value="ubiquitin"/>
    <property type="match status" value="1"/>
</dbReference>
<keyword evidence="4 9" id="KW-0472">Membrane</keyword>
<organism evidence="11 12">
    <name type="scientific">Microtus ochrogaster</name>
    <name type="common">Prairie vole</name>
    <dbReference type="NCBI Taxonomy" id="79684"/>
    <lineage>
        <taxon>Eukaryota</taxon>
        <taxon>Metazoa</taxon>
        <taxon>Chordata</taxon>
        <taxon>Craniata</taxon>
        <taxon>Vertebrata</taxon>
        <taxon>Euteleostomi</taxon>
        <taxon>Mammalia</taxon>
        <taxon>Eutheria</taxon>
        <taxon>Euarchontoglires</taxon>
        <taxon>Glires</taxon>
        <taxon>Rodentia</taxon>
        <taxon>Myomorpha</taxon>
        <taxon>Muroidea</taxon>
        <taxon>Cricetidae</taxon>
        <taxon>Arvicolinae</taxon>
        <taxon>Microtus</taxon>
    </lineage>
</organism>
<name>A0A8J6G4J1_MICOH</name>
<dbReference type="PANTHER" id="PTHR12943:SF5">
    <property type="entry name" value="HOMOCYSTEINE-RESPONSIVE ENDOPLASMIC RETICULUM-RESIDENT UBIQUITIN-LIKE DOMAIN MEMBER 2 PROTEIN"/>
    <property type="match status" value="1"/>
</dbReference>
<feature type="transmembrane region" description="Helical" evidence="9">
    <location>
        <begin position="330"/>
        <end position="351"/>
    </location>
</feature>
<dbReference type="InterPro" id="IPR029071">
    <property type="entry name" value="Ubiquitin-like_domsf"/>
</dbReference>
<evidence type="ECO:0000259" key="10">
    <source>
        <dbReference type="PROSITE" id="PS50053"/>
    </source>
</evidence>
<comment type="caution">
    <text evidence="11">The sequence shown here is derived from an EMBL/GenBank/DDBJ whole genome shotgun (WGS) entry which is preliminary data.</text>
</comment>
<dbReference type="Gene3D" id="3.10.20.90">
    <property type="entry name" value="Phosphatidylinositol 3-kinase Catalytic Subunit, Chain A, domain 1"/>
    <property type="match status" value="1"/>
</dbReference>
<dbReference type="FunFam" id="3.10.20.90:FF:000046">
    <property type="entry name" value="Homocysteine-responsive endoplasmic reticulum-resident ubiquitin-like domain member 2 protein"/>
    <property type="match status" value="1"/>
</dbReference>
<gene>
    <name evidence="11" type="ORF">LTLLF_175305</name>
</gene>
<dbReference type="GO" id="GO:0030968">
    <property type="term" value="P:endoplasmic reticulum unfolded protein response"/>
    <property type="evidence" value="ECO:0007669"/>
    <property type="project" value="TreeGrafter"/>
</dbReference>
<evidence type="ECO:0000256" key="2">
    <source>
        <dbReference type="ARBA" id="ARBA00022692"/>
    </source>
</evidence>
<feature type="compositionally biased region" description="Low complexity" evidence="8">
    <location>
        <begin position="109"/>
        <end position="126"/>
    </location>
</feature>
<accession>A0A8J6G4J1</accession>
<dbReference type="AlphaFoldDB" id="A0A8J6G4J1"/>
<feature type="region of interest" description="Disordered" evidence="8">
    <location>
        <begin position="86"/>
        <end position="130"/>
    </location>
</feature>
<evidence type="ECO:0000256" key="7">
    <source>
        <dbReference type="ARBA" id="ARBA00040901"/>
    </source>
</evidence>
<keyword evidence="5" id="KW-0834">Unfolded protein response</keyword>
<evidence type="ECO:0000256" key="8">
    <source>
        <dbReference type="SAM" id="MobiDB-lite"/>
    </source>
</evidence>
<dbReference type="EMBL" id="JAATJU010024296">
    <property type="protein sequence ID" value="KAH0506021.1"/>
    <property type="molecule type" value="Genomic_DNA"/>
</dbReference>
<sequence>MDQSGMEIPVTLIIKAPNQKYSDQTISCFLNWTVGKLKTHLSNVYPSKPLTKDQRLVYSGRLLPDHLQLKDILRKQDEYHMVHLVCTSRSPPSSPKSITNREGHEALASSTNSNSDHSDSTTPSPSQENLSLVAGSSEGLRHRILPQAQTDPAQSHQFPYVIQGQENLSLVAGSSEGLRHRTLPQAQTDPAQSHQFPYVIQGNVDHQFPGQAVPPGFPVYPALSPLQMLWWQQMYAHQYYMQYQAAVTAQATSSANPVQPTASPPLNLAHVPGEEPPPAPNLVGQENGPMNENVQMNAQGGPVLNEEDLNRDWLDWVYTFSRAAVLLSIVYFYSSFSRFIMVMGAMLLVYLHQAGWFPFRQEGGQQQVPNNVDINNDGQNANNLELEEMERLMDDGLEDESGEDAGEDASAVQRPGLMASAWSFISTFFTSLIPEGPPQVAN</sequence>
<dbReference type="InterPro" id="IPR039751">
    <property type="entry name" value="HERPUD1/2"/>
</dbReference>
<feature type="domain" description="Ubiquitin-like" evidence="10">
    <location>
        <begin position="10"/>
        <end position="71"/>
    </location>
</feature>
<dbReference type="GO" id="GO:0016020">
    <property type="term" value="C:membrane"/>
    <property type="evidence" value="ECO:0007669"/>
    <property type="project" value="UniProtKB-SubCell"/>
</dbReference>
<dbReference type="SMART" id="SM00213">
    <property type="entry name" value="UBQ"/>
    <property type="match status" value="1"/>
</dbReference>
<evidence type="ECO:0000313" key="12">
    <source>
        <dbReference type="Proteomes" id="UP000710432"/>
    </source>
</evidence>
<dbReference type="Proteomes" id="UP000710432">
    <property type="component" value="Unassembled WGS sequence"/>
</dbReference>
<dbReference type="PROSITE" id="PS50053">
    <property type="entry name" value="UBIQUITIN_2"/>
    <property type="match status" value="1"/>
</dbReference>
<evidence type="ECO:0000256" key="6">
    <source>
        <dbReference type="ARBA" id="ARBA00037579"/>
    </source>
</evidence>
<keyword evidence="3 9" id="KW-1133">Transmembrane helix</keyword>
<evidence type="ECO:0000313" key="11">
    <source>
        <dbReference type="EMBL" id="KAH0506021.1"/>
    </source>
</evidence>
<reference evidence="11" key="1">
    <citation type="submission" date="2020-03" db="EMBL/GenBank/DDBJ databases">
        <title>Studies in the Genomics of Life Span.</title>
        <authorList>
            <person name="Glass D."/>
        </authorList>
    </citation>
    <scope>NUCLEOTIDE SEQUENCE</scope>
    <source>
        <strain evidence="11">LTLLF</strain>
        <tissue evidence="11">Muscle</tissue>
    </source>
</reference>
<comment type="function">
    <text evidence="6">Could be involved in the unfolded protein response (UPR) pathway.</text>
</comment>
<evidence type="ECO:0000256" key="4">
    <source>
        <dbReference type="ARBA" id="ARBA00023136"/>
    </source>
</evidence>
<dbReference type="InterPro" id="IPR000626">
    <property type="entry name" value="Ubiquitin-like_dom"/>
</dbReference>
<comment type="subcellular location">
    <subcellularLocation>
        <location evidence="1">Membrane</location>
        <topology evidence="1">Single-pass membrane protein</topology>
    </subcellularLocation>
</comment>
<proteinExistence type="predicted"/>
<dbReference type="PANTHER" id="PTHR12943">
    <property type="entry name" value="HOMOCYSTEINE-RESPONSIVE ENDOPLASMIC RETICULUM-RESIDENT UNIQUITIN-LIKE DOMAIN HERPUD PROTEIN FAMILY MEMBER"/>
    <property type="match status" value="1"/>
</dbReference>
<evidence type="ECO:0000256" key="9">
    <source>
        <dbReference type="SAM" id="Phobius"/>
    </source>
</evidence>
<evidence type="ECO:0000256" key="5">
    <source>
        <dbReference type="ARBA" id="ARBA00023230"/>
    </source>
</evidence>